<dbReference type="PIRSF" id="PIRSF016958">
    <property type="entry name" value="DUF858_MeTrfase_lik"/>
    <property type="match status" value="1"/>
</dbReference>
<dbReference type="InterPro" id="IPR029063">
    <property type="entry name" value="SAM-dependent_MTases_sf"/>
</dbReference>
<evidence type="ECO:0000256" key="3">
    <source>
        <dbReference type="ARBA" id="ARBA00022679"/>
    </source>
</evidence>
<keyword evidence="3" id="KW-0808">Transferase</keyword>
<dbReference type="Pfam" id="PF05891">
    <property type="entry name" value="Methyltransf_PK"/>
    <property type="match status" value="1"/>
</dbReference>
<comment type="catalytic activity">
    <reaction evidence="8">
        <text>N-terminal L-seryl-L-prolyl-L-lysyl-[protein] + 3 S-adenosyl-L-methionine = N-terminal N,N,N-trimethyl-L-seryl-L-prolyl-L-lysyl-[protein] + 3 S-adenosyl-L-homocysteine + 3 H(+)</text>
        <dbReference type="Rhea" id="RHEA:54724"/>
        <dbReference type="Rhea" id="RHEA-COMP:13789"/>
        <dbReference type="Rhea" id="RHEA-COMP:13973"/>
        <dbReference type="ChEBI" id="CHEBI:15378"/>
        <dbReference type="ChEBI" id="CHEBI:57856"/>
        <dbReference type="ChEBI" id="CHEBI:59789"/>
        <dbReference type="ChEBI" id="CHEBI:138061"/>
        <dbReference type="ChEBI" id="CHEBI:138317"/>
        <dbReference type="EC" id="2.1.1.244"/>
    </reaction>
</comment>
<comment type="caution">
    <text evidence="14">The sequence shown here is derived from an EMBL/GenBank/DDBJ whole genome shotgun (WGS) entry which is preliminary data.</text>
</comment>
<comment type="similarity">
    <text evidence="1">Belongs to the methyltransferase superfamily. NTM1 family.</text>
</comment>
<evidence type="ECO:0000256" key="10">
    <source>
        <dbReference type="ARBA" id="ARBA00048167"/>
    </source>
</evidence>
<evidence type="ECO:0000313" key="15">
    <source>
        <dbReference type="Proteomes" id="UP001140949"/>
    </source>
</evidence>
<keyword evidence="2 14" id="KW-0489">Methyltransferase</keyword>
<evidence type="ECO:0000256" key="1">
    <source>
        <dbReference type="ARBA" id="ARBA00009059"/>
    </source>
</evidence>
<dbReference type="EMBL" id="JANAVB010010794">
    <property type="protein sequence ID" value="KAJ6838327.1"/>
    <property type="molecule type" value="Genomic_DNA"/>
</dbReference>
<dbReference type="Gene3D" id="3.40.50.150">
    <property type="entry name" value="Vaccinia Virus protein VP39"/>
    <property type="match status" value="1"/>
</dbReference>
<evidence type="ECO:0000256" key="2">
    <source>
        <dbReference type="ARBA" id="ARBA00022603"/>
    </source>
</evidence>
<reference evidence="14" key="2">
    <citation type="submission" date="2023-04" db="EMBL/GenBank/DDBJ databases">
        <authorList>
            <person name="Bruccoleri R.E."/>
            <person name="Oakeley E.J."/>
            <person name="Faust A.-M."/>
            <person name="Dessus-Babus S."/>
            <person name="Altorfer M."/>
            <person name="Burckhardt D."/>
            <person name="Oertli M."/>
            <person name="Naumann U."/>
            <person name="Petersen F."/>
            <person name="Wong J."/>
        </authorList>
    </citation>
    <scope>NUCLEOTIDE SEQUENCE</scope>
    <source>
        <strain evidence="14">GSM-AAB239-AS_SAM_17_03QT</strain>
        <tissue evidence="14">Leaf</tissue>
    </source>
</reference>
<gene>
    <name evidence="14" type="ORF">M6B38_321370</name>
</gene>
<dbReference type="Proteomes" id="UP001140949">
    <property type="component" value="Unassembled WGS sequence"/>
</dbReference>
<evidence type="ECO:0000313" key="14">
    <source>
        <dbReference type="EMBL" id="KAJ6838327.1"/>
    </source>
</evidence>
<feature type="binding site" evidence="12">
    <location>
        <begin position="151"/>
        <end position="152"/>
    </location>
    <ligand>
        <name>S-adenosyl-L-methionine</name>
        <dbReference type="ChEBI" id="CHEBI:59789"/>
    </ligand>
</feature>
<proteinExistence type="inferred from homology"/>
<dbReference type="AlphaFoldDB" id="A0AAX6HCJ0"/>
<dbReference type="PANTHER" id="PTHR12753:SF0">
    <property type="entry name" value="ALPHA N-TERMINAL PROTEIN METHYLTRANSFERASE 1"/>
    <property type="match status" value="1"/>
</dbReference>
<evidence type="ECO:0000256" key="6">
    <source>
        <dbReference type="ARBA" id="ARBA00039449"/>
    </source>
</evidence>
<dbReference type="SUPFAM" id="SSF53335">
    <property type="entry name" value="S-adenosyl-L-methionine-dependent methyltransferases"/>
    <property type="match status" value="1"/>
</dbReference>
<evidence type="ECO:0000256" key="4">
    <source>
        <dbReference type="ARBA" id="ARBA00022691"/>
    </source>
</evidence>
<dbReference type="GO" id="GO:0032259">
    <property type="term" value="P:methylation"/>
    <property type="evidence" value="ECO:0007669"/>
    <property type="project" value="UniProtKB-KW"/>
</dbReference>
<organism evidence="14 15">
    <name type="scientific">Iris pallida</name>
    <name type="common">Sweet iris</name>
    <dbReference type="NCBI Taxonomy" id="29817"/>
    <lineage>
        <taxon>Eukaryota</taxon>
        <taxon>Viridiplantae</taxon>
        <taxon>Streptophyta</taxon>
        <taxon>Embryophyta</taxon>
        <taxon>Tracheophyta</taxon>
        <taxon>Spermatophyta</taxon>
        <taxon>Magnoliopsida</taxon>
        <taxon>Liliopsida</taxon>
        <taxon>Asparagales</taxon>
        <taxon>Iridaceae</taxon>
        <taxon>Iridoideae</taxon>
        <taxon>Irideae</taxon>
        <taxon>Iris</taxon>
    </lineage>
</organism>
<dbReference type="FunFam" id="3.40.50.150:FF:000025">
    <property type="entry name" value="N-terminal Xaa-Pro-Lys N-methyltransferase 1"/>
    <property type="match status" value="1"/>
</dbReference>
<feature type="binding site" evidence="12">
    <location>
        <position position="100"/>
    </location>
    <ligand>
        <name>S-adenosyl-L-methionine</name>
        <dbReference type="ChEBI" id="CHEBI:59789"/>
    </ligand>
</feature>
<feature type="binding site" evidence="12">
    <location>
        <position position="167"/>
    </location>
    <ligand>
        <name>S-adenosyl-L-methionine</name>
        <dbReference type="ChEBI" id="CHEBI:59789"/>
    </ligand>
</feature>
<dbReference type="CDD" id="cd02440">
    <property type="entry name" value="AdoMet_MTases"/>
    <property type="match status" value="1"/>
</dbReference>
<dbReference type="InterPro" id="IPR008576">
    <property type="entry name" value="MeTrfase_NTM1"/>
</dbReference>
<dbReference type="PANTHER" id="PTHR12753">
    <property type="entry name" value="AD-003 - RELATED"/>
    <property type="match status" value="1"/>
</dbReference>
<comment type="catalytic activity">
    <reaction evidence="9">
        <text>N-terminal L-prolyl-L-prolyl-L-lysyl-[protein] + 2 S-adenosyl-L-methionine = N-terminal N,N-dimethyl-L-prolyl-L-prolyl-L-lysyl-[protein] + 2 S-adenosyl-L-homocysteine + 2 H(+)</text>
        <dbReference type="Rhea" id="RHEA:54736"/>
        <dbReference type="Rhea" id="RHEA-COMP:13787"/>
        <dbReference type="Rhea" id="RHEA-COMP:13974"/>
        <dbReference type="ChEBI" id="CHEBI:15378"/>
        <dbReference type="ChEBI" id="CHEBI:57856"/>
        <dbReference type="ChEBI" id="CHEBI:59789"/>
        <dbReference type="ChEBI" id="CHEBI:138059"/>
        <dbReference type="ChEBI" id="CHEBI:138318"/>
        <dbReference type="EC" id="2.1.1.244"/>
    </reaction>
</comment>
<comment type="catalytic activity">
    <reaction evidence="10">
        <text>N-terminal L-alanyl-L-prolyl-L-lysyl-[protein] + 3 S-adenosyl-L-methionine = N-terminal N,N,N-trimethyl-L-alanyl-L-prolyl-L-lysyl-[protein] + 3 S-adenosyl-L-homocysteine + 3 H(+)</text>
        <dbReference type="Rhea" id="RHEA:54712"/>
        <dbReference type="Rhea" id="RHEA-COMP:13785"/>
        <dbReference type="Rhea" id="RHEA-COMP:13971"/>
        <dbReference type="ChEBI" id="CHEBI:15378"/>
        <dbReference type="ChEBI" id="CHEBI:57856"/>
        <dbReference type="ChEBI" id="CHEBI:59789"/>
        <dbReference type="ChEBI" id="CHEBI:138057"/>
        <dbReference type="ChEBI" id="CHEBI:138315"/>
        <dbReference type="EC" id="2.1.1.244"/>
    </reaction>
</comment>
<evidence type="ECO:0000256" key="9">
    <source>
        <dbReference type="ARBA" id="ARBA00047885"/>
    </source>
</evidence>
<feature type="region of interest" description="Disordered" evidence="13">
    <location>
        <begin position="259"/>
        <end position="278"/>
    </location>
</feature>
<reference evidence="14" key="1">
    <citation type="journal article" date="2023" name="GigaByte">
        <title>Genome assembly of the bearded iris, Iris pallida Lam.</title>
        <authorList>
            <person name="Bruccoleri R.E."/>
            <person name="Oakeley E.J."/>
            <person name="Faust A.M.E."/>
            <person name="Altorfer M."/>
            <person name="Dessus-Babus S."/>
            <person name="Burckhardt D."/>
            <person name="Oertli M."/>
            <person name="Naumann U."/>
            <person name="Petersen F."/>
            <person name="Wong J."/>
        </authorList>
    </citation>
    <scope>NUCLEOTIDE SEQUENCE</scope>
    <source>
        <strain evidence="14">GSM-AAB239-AS_SAM_17_03QT</strain>
    </source>
</reference>
<evidence type="ECO:0000256" key="13">
    <source>
        <dbReference type="SAM" id="MobiDB-lite"/>
    </source>
</evidence>
<dbReference type="EC" id="2.1.1.244" evidence="5"/>
<protein>
    <recommendedName>
        <fullName evidence="6">Alpha N-terminal protein methyltransferase 1</fullName>
        <ecNumber evidence="5">2.1.1.244</ecNumber>
    </recommendedName>
    <alternativeName>
        <fullName evidence="7">X-Pro-Lys N-terminal protein methyltransferase 1</fullName>
    </alternativeName>
</protein>
<keyword evidence="4 12" id="KW-0949">S-adenosyl-L-methionine</keyword>
<dbReference type="GO" id="GO:0071885">
    <property type="term" value="F:N-terminal protein N-methyltransferase activity"/>
    <property type="evidence" value="ECO:0007669"/>
    <property type="project" value="UniProtKB-EC"/>
</dbReference>
<comment type="function">
    <text evidence="11">Alpha-N-methyltransferase that methylates the N-terminus of target proteins containing the N-terminal motif [Ala/Pro/Ser]-Pro-Lys when the initiator Met is cleaved. Specifically catalyzes mono-, di- or tri-methylation of exposed alpha-amino group of Ala or Ser residue in the [Ala/Ser]-Pro-Lys motif and mono- or di-methylation of Pro in the Pro-Pro-Lys motif.</text>
</comment>
<sequence length="278" mass="30818">MESGGLDSDGRGFGSAEEMWREEIGLGLADSSAKRTDWYSKGISYWQNVEASVDGVLGGYGQVNDADVAASDAFLKTLTPKFLSSSSRHVALDCGSGIGRVTKNLLLRHFHEVDLVEPVPHFLDAARESLAGGGAPGANERRAVNFFCVPLQEFTPEVGRYDVIWVQWCIGQLADDDFISFFKRAQAGLKPNGFFVVKENVARKGFVLDKEDRSITRSDSYFKELFDRCGLYVYSTKDQKGLPEELFPVKMYALVTSKPKGANSGRTKRQQYMPSVIR</sequence>
<name>A0AAX6HCJ0_IRIPA</name>
<keyword evidence="15" id="KW-1185">Reference proteome</keyword>
<evidence type="ECO:0000256" key="5">
    <source>
        <dbReference type="ARBA" id="ARBA00039112"/>
    </source>
</evidence>
<feature type="binding site" evidence="12">
    <location>
        <position position="95"/>
    </location>
    <ligand>
        <name>S-adenosyl-L-methionine</name>
        <dbReference type="ChEBI" id="CHEBI:59789"/>
    </ligand>
</feature>
<evidence type="ECO:0000256" key="8">
    <source>
        <dbReference type="ARBA" id="ARBA00047306"/>
    </source>
</evidence>
<evidence type="ECO:0000256" key="7">
    <source>
        <dbReference type="ARBA" id="ARBA00043129"/>
    </source>
</evidence>
<evidence type="ECO:0000256" key="11">
    <source>
        <dbReference type="ARBA" id="ARBA00060050"/>
    </source>
</evidence>
<dbReference type="GO" id="GO:0005737">
    <property type="term" value="C:cytoplasm"/>
    <property type="evidence" value="ECO:0007669"/>
    <property type="project" value="TreeGrafter"/>
</dbReference>
<accession>A0AAX6HCJ0</accession>
<evidence type="ECO:0000256" key="12">
    <source>
        <dbReference type="PIRSR" id="PIRSR016958-1"/>
    </source>
</evidence>